<dbReference type="Pfam" id="PF06983">
    <property type="entry name" value="3-dmu-9_3-mt"/>
    <property type="match status" value="1"/>
</dbReference>
<reference evidence="2 3" key="1">
    <citation type="submission" date="2021-04" db="EMBL/GenBank/DDBJ databases">
        <title>Chitinophaga sp. nov., isolated from the rhizosphere soil.</title>
        <authorList>
            <person name="He S."/>
        </authorList>
    </citation>
    <scope>NUCLEOTIDE SEQUENCE [LARGE SCALE GENOMIC DNA]</scope>
    <source>
        <strain evidence="2 3">2R12</strain>
    </source>
</reference>
<dbReference type="EMBL" id="JAGTXB010000011">
    <property type="protein sequence ID" value="MBS0029928.1"/>
    <property type="molecule type" value="Genomic_DNA"/>
</dbReference>
<dbReference type="PANTHER" id="PTHR33990:SF1">
    <property type="entry name" value="PROTEIN YJDN"/>
    <property type="match status" value="1"/>
</dbReference>
<dbReference type="Proteomes" id="UP000676386">
    <property type="component" value="Unassembled WGS sequence"/>
</dbReference>
<feature type="domain" description="PhnB-like" evidence="1">
    <location>
        <begin position="4"/>
        <end position="132"/>
    </location>
</feature>
<evidence type="ECO:0000259" key="1">
    <source>
        <dbReference type="Pfam" id="PF06983"/>
    </source>
</evidence>
<name>A0ABS5J3X7_9BACT</name>
<protein>
    <submittedName>
        <fullName evidence="2">VOC family protein</fullName>
    </submittedName>
</protein>
<dbReference type="PANTHER" id="PTHR33990">
    <property type="entry name" value="PROTEIN YJDN-RELATED"/>
    <property type="match status" value="1"/>
</dbReference>
<dbReference type="CDD" id="cd06588">
    <property type="entry name" value="PhnB_like"/>
    <property type="match status" value="1"/>
</dbReference>
<dbReference type="RefSeq" id="WP_211975043.1">
    <property type="nucleotide sequence ID" value="NZ_CBFHAM010000023.1"/>
</dbReference>
<organism evidence="2 3">
    <name type="scientific">Chitinophaga hostae</name>
    <dbReference type="NCBI Taxonomy" id="2831022"/>
    <lineage>
        <taxon>Bacteria</taxon>
        <taxon>Pseudomonadati</taxon>
        <taxon>Bacteroidota</taxon>
        <taxon>Chitinophagia</taxon>
        <taxon>Chitinophagales</taxon>
        <taxon>Chitinophagaceae</taxon>
        <taxon>Chitinophaga</taxon>
    </lineage>
</organism>
<evidence type="ECO:0000313" key="2">
    <source>
        <dbReference type="EMBL" id="MBS0029928.1"/>
    </source>
</evidence>
<evidence type="ECO:0000313" key="3">
    <source>
        <dbReference type="Proteomes" id="UP000676386"/>
    </source>
</evidence>
<sequence length="138" mass="14875">MAAVNPYLTFGGTCEAAFDFYKAAFGGEFQTLARFGEMPEMCGPGDKDKIMHVALPIGKGSVLMGSDAHDSMGPVTAGNQYTVSIQASSEAEADKLFNALSAGGNPYMPMAKAPWNAYFGMFNDKFGIQWLINFDYVQ</sequence>
<dbReference type="InterPro" id="IPR028973">
    <property type="entry name" value="PhnB-like"/>
</dbReference>
<accession>A0ABS5J3X7</accession>
<dbReference type="Gene3D" id="3.10.180.10">
    <property type="entry name" value="2,3-Dihydroxybiphenyl 1,2-Dioxygenase, domain 1"/>
    <property type="match status" value="1"/>
</dbReference>
<proteinExistence type="predicted"/>
<comment type="caution">
    <text evidence="2">The sequence shown here is derived from an EMBL/GenBank/DDBJ whole genome shotgun (WGS) entry which is preliminary data.</text>
</comment>
<dbReference type="SUPFAM" id="SSF54593">
    <property type="entry name" value="Glyoxalase/Bleomycin resistance protein/Dihydroxybiphenyl dioxygenase"/>
    <property type="match status" value="1"/>
</dbReference>
<gene>
    <name evidence="2" type="ORF">KE626_21570</name>
</gene>
<keyword evidence="3" id="KW-1185">Reference proteome</keyword>
<dbReference type="InterPro" id="IPR029068">
    <property type="entry name" value="Glyas_Bleomycin-R_OHBP_Dase"/>
</dbReference>